<keyword evidence="4 6" id="KW-1015">Disulfide bond</keyword>
<evidence type="ECO:0000313" key="9">
    <source>
        <dbReference type="EMBL" id="JAC19653.1"/>
    </source>
</evidence>
<protein>
    <recommendedName>
        <fullName evidence="6">Evasin</fullName>
    </recommendedName>
</protein>
<comment type="function">
    <text evidence="6">Salivary chemokine-binding protein which binds to host chemokines.</text>
</comment>
<accession>A0A023FG08</accession>
<reference evidence="9" key="1">
    <citation type="submission" date="2014-03" db="EMBL/GenBank/DDBJ databases">
        <title>The sialotranscriptome of Amblyomma triste, Amblyomma parvum and Amblyomma cajennense ticks, uncovered by 454-based RNA-seq.</title>
        <authorList>
            <person name="Garcia G.R."/>
            <person name="Gardinassi L.G."/>
            <person name="Ribeiro J.M."/>
            <person name="Anatriello E."/>
            <person name="Ferreira B.R."/>
            <person name="Moreira H.N."/>
            <person name="Mafra C."/>
            <person name="Olegario M.M."/>
            <person name="Szabo P.J."/>
            <person name="Miranda-Santos I.K."/>
            <person name="Maruyama S.R."/>
        </authorList>
    </citation>
    <scope>NUCLEOTIDE SEQUENCE</scope>
    <source>
        <strain evidence="9">Uberlandia</strain>
        <tissue evidence="9">Salivary glands</tissue>
    </source>
</reference>
<evidence type="ECO:0000256" key="1">
    <source>
        <dbReference type="ARBA" id="ARBA00004613"/>
    </source>
</evidence>
<evidence type="ECO:0000256" key="8">
    <source>
        <dbReference type="SAM" id="SignalP"/>
    </source>
</evidence>
<evidence type="ECO:0000256" key="4">
    <source>
        <dbReference type="ARBA" id="ARBA00023157"/>
    </source>
</evidence>
<dbReference type="GO" id="GO:0005576">
    <property type="term" value="C:extracellular region"/>
    <property type="evidence" value="ECO:0007669"/>
    <property type="project" value="UniProtKB-SubCell"/>
</dbReference>
<evidence type="ECO:0000256" key="2">
    <source>
        <dbReference type="ARBA" id="ARBA00022525"/>
    </source>
</evidence>
<comment type="subcellular location">
    <subcellularLocation>
        <location evidence="1 6">Secreted</location>
    </subcellularLocation>
</comment>
<dbReference type="AlphaFoldDB" id="A0A023FG08"/>
<keyword evidence="2 6" id="KW-0964">Secreted</keyword>
<evidence type="ECO:0000256" key="6">
    <source>
        <dbReference type="RuleBase" id="RU369006"/>
    </source>
</evidence>
<dbReference type="InterPro" id="IPR045797">
    <property type="entry name" value="EVA_Class_A"/>
</dbReference>
<evidence type="ECO:0000256" key="7">
    <source>
        <dbReference type="SAM" id="MobiDB-lite"/>
    </source>
</evidence>
<dbReference type="Gene3D" id="2.30.130.100">
    <property type="match status" value="1"/>
</dbReference>
<dbReference type="GO" id="GO:0019957">
    <property type="term" value="F:C-C chemokine binding"/>
    <property type="evidence" value="ECO:0007669"/>
    <property type="project" value="InterPro"/>
</dbReference>
<keyword evidence="5 6" id="KW-0325">Glycoprotein</keyword>
<dbReference type="Pfam" id="PF19429">
    <property type="entry name" value="EVA_Class_A"/>
    <property type="match status" value="1"/>
</dbReference>
<dbReference type="EMBL" id="GBBK01004829">
    <property type="protein sequence ID" value="JAC19653.1"/>
    <property type="molecule type" value="mRNA"/>
</dbReference>
<keyword evidence="3 6" id="KW-0732">Signal</keyword>
<name>A0A023FG08_AMBCJ</name>
<sequence>MEALLYTSLFCFMLLASHGFPNPDETNEDSDTEYDDYDSKETTEPLPTTTTKVPCLSFLHLKSDTDMKPIGCMKHCPNNYAKMPEGIPCYALTLEYARSMDKKQDYDCPLGNCKHGSCVKNGTTEKCRRVGTLRPE</sequence>
<feature type="signal peptide" evidence="8">
    <location>
        <begin position="1"/>
        <end position="19"/>
    </location>
</feature>
<proteinExistence type="evidence at transcript level"/>
<organism evidence="9">
    <name type="scientific">Amblyomma cajennense</name>
    <name type="common">Cayenne tick</name>
    <name type="synonym">Acarus cajennensis</name>
    <dbReference type="NCBI Taxonomy" id="34607"/>
    <lineage>
        <taxon>Eukaryota</taxon>
        <taxon>Metazoa</taxon>
        <taxon>Ecdysozoa</taxon>
        <taxon>Arthropoda</taxon>
        <taxon>Chelicerata</taxon>
        <taxon>Arachnida</taxon>
        <taxon>Acari</taxon>
        <taxon>Parasitiformes</taxon>
        <taxon>Ixodida</taxon>
        <taxon>Ixodoidea</taxon>
        <taxon>Ixodidae</taxon>
        <taxon>Amblyomminae</taxon>
        <taxon>Amblyomma</taxon>
    </lineage>
</organism>
<feature type="chain" id="PRO_5001514976" description="Evasin" evidence="8">
    <location>
        <begin position="20"/>
        <end position="136"/>
    </location>
</feature>
<evidence type="ECO:0000256" key="5">
    <source>
        <dbReference type="ARBA" id="ARBA00023180"/>
    </source>
</evidence>
<evidence type="ECO:0000256" key="3">
    <source>
        <dbReference type="ARBA" id="ARBA00022729"/>
    </source>
</evidence>
<feature type="region of interest" description="Disordered" evidence="7">
    <location>
        <begin position="22"/>
        <end position="48"/>
    </location>
</feature>
<feature type="compositionally biased region" description="Acidic residues" evidence="7">
    <location>
        <begin position="25"/>
        <end position="36"/>
    </location>
</feature>